<reference evidence="1" key="2">
    <citation type="submission" date="2025-09" db="UniProtKB">
        <authorList>
            <consortium name="Ensembl"/>
        </authorList>
    </citation>
    <scope>IDENTIFICATION</scope>
</reference>
<organism evidence="1 2">
    <name type="scientific">Cyclopterus lumpus</name>
    <name type="common">Lumpsucker</name>
    <dbReference type="NCBI Taxonomy" id="8103"/>
    <lineage>
        <taxon>Eukaryota</taxon>
        <taxon>Metazoa</taxon>
        <taxon>Chordata</taxon>
        <taxon>Craniata</taxon>
        <taxon>Vertebrata</taxon>
        <taxon>Euteleostomi</taxon>
        <taxon>Actinopterygii</taxon>
        <taxon>Neopterygii</taxon>
        <taxon>Teleostei</taxon>
        <taxon>Neoteleostei</taxon>
        <taxon>Acanthomorphata</taxon>
        <taxon>Eupercaria</taxon>
        <taxon>Perciformes</taxon>
        <taxon>Cottioidei</taxon>
        <taxon>Cottales</taxon>
        <taxon>Cyclopteridae</taxon>
        <taxon>Cyclopterus</taxon>
    </lineage>
</organism>
<dbReference type="InterPro" id="IPR027867">
    <property type="entry name" value="SPATA48"/>
</dbReference>
<name>A0A8C2XE89_CYCLU</name>
<dbReference type="PANTHER" id="PTHR34759:SF1">
    <property type="entry name" value="SPERMATOGENESIS-ASSOCIATED PROTEIN 48"/>
    <property type="match status" value="1"/>
</dbReference>
<keyword evidence="2" id="KW-1185">Reference proteome</keyword>
<evidence type="ECO:0000313" key="2">
    <source>
        <dbReference type="Proteomes" id="UP000694565"/>
    </source>
</evidence>
<sequence>MAAVLDPRKPFSAELHAIRRLNSSLYGAGGGGLETGRADSPFARCQPPAEQHVNLAPLRDDVPLLDPCCGQLSAGAEVALGVRGRQRFIDFQHVASALRGPPGFRERPPTAPNPSGIWVDLSQDKAWNSRRIPDAVLRARLSGKETRDYIYIQHH</sequence>
<accession>A0A8C2XE89</accession>
<reference evidence="1" key="1">
    <citation type="submission" date="2025-08" db="UniProtKB">
        <authorList>
            <consortium name="Ensembl"/>
        </authorList>
    </citation>
    <scope>IDENTIFICATION</scope>
</reference>
<dbReference type="AlphaFoldDB" id="A0A8C2XE89"/>
<dbReference type="Ensembl" id="ENSCLMT00005016468.1">
    <property type="protein sequence ID" value="ENSCLMP00005015503.1"/>
    <property type="gene ID" value="ENSCLMG00005008063.1"/>
</dbReference>
<evidence type="ECO:0000313" key="1">
    <source>
        <dbReference type="Ensembl" id="ENSCLMP00005015503.1"/>
    </source>
</evidence>
<protein>
    <submittedName>
        <fullName evidence="1">Uncharacterized protein</fullName>
    </submittedName>
</protein>
<dbReference type="Proteomes" id="UP000694565">
    <property type="component" value="Unplaced"/>
</dbReference>
<proteinExistence type="predicted"/>
<dbReference type="GeneTree" id="ENSGT00940000175717"/>
<dbReference type="PANTHER" id="PTHR34759">
    <property type="entry name" value="SPERMATOGENESIS-ASSOCIATED PROTEIN 48"/>
    <property type="match status" value="1"/>
</dbReference>